<evidence type="ECO:0000256" key="1">
    <source>
        <dbReference type="ARBA" id="ARBA00004141"/>
    </source>
</evidence>
<gene>
    <name evidence="7" type="ORF">GC106_70470</name>
</gene>
<comment type="subcellular location">
    <subcellularLocation>
        <location evidence="1">Membrane</location>
        <topology evidence="1">Multi-pass membrane protein</topology>
    </subcellularLocation>
</comment>
<name>A0ABX2FEH3_9PSEU</name>
<accession>A0ABX2FEH3</accession>
<feature type="transmembrane region" description="Helical" evidence="5">
    <location>
        <begin position="363"/>
        <end position="384"/>
    </location>
</feature>
<dbReference type="InterPro" id="IPR013525">
    <property type="entry name" value="ABC2_TM"/>
</dbReference>
<feature type="transmembrane region" description="Helical" evidence="5">
    <location>
        <begin position="187"/>
        <end position="207"/>
    </location>
</feature>
<dbReference type="RefSeq" id="WP_173140364.1">
    <property type="nucleotide sequence ID" value="NZ_CBCSGW010000028.1"/>
</dbReference>
<dbReference type="PANTHER" id="PTHR43471">
    <property type="entry name" value="ABC TRANSPORTER PERMEASE"/>
    <property type="match status" value="1"/>
</dbReference>
<proteinExistence type="predicted"/>
<keyword evidence="4 5" id="KW-0472">Membrane</keyword>
<dbReference type="Pfam" id="PF12698">
    <property type="entry name" value="ABC2_membrane_3"/>
    <property type="match status" value="1"/>
</dbReference>
<feature type="transmembrane region" description="Helical" evidence="5">
    <location>
        <begin position="238"/>
        <end position="268"/>
    </location>
</feature>
<protein>
    <submittedName>
        <fullName evidence="7">Sodium ABC transporter permease</fullName>
    </submittedName>
</protein>
<keyword evidence="8" id="KW-1185">Reference proteome</keyword>
<feature type="transmembrane region" description="Helical" evidence="5">
    <location>
        <begin position="280"/>
        <end position="298"/>
    </location>
</feature>
<keyword evidence="3 5" id="KW-1133">Transmembrane helix</keyword>
<dbReference type="Proteomes" id="UP000763557">
    <property type="component" value="Unassembled WGS sequence"/>
</dbReference>
<evidence type="ECO:0000313" key="8">
    <source>
        <dbReference type="Proteomes" id="UP000763557"/>
    </source>
</evidence>
<feature type="domain" description="ABC-2 type transporter transmembrane" evidence="6">
    <location>
        <begin position="36"/>
        <end position="381"/>
    </location>
</feature>
<feature type="transmembrane region" description="Helical" evidence="5">
    <location>
        <begin position="310"/>
        <end position="330"/>
    </location>
</feature>
<feature type="transmembrane region" description="Helical" evidence="5">
    <location>
        <begin position="337"/>
        <end position="357"/>
    </location>
</feature>
<evidence type="ECO:0000256" key="4">
    <source>
        <dbReference type="ARBA" id="ARBA00023136"/>
    </source>
</evidence>
<feature type="transmembrane region" description="Helical" evidence="5">
    <location>
        <begin position="37"/>
        <end position="55"/>
    </location>
</feature>
<sequence length="407" mass="42716">MTEGPLARSSVGTELKPAQAVLLVAGRELNTKLRTRSFVLSTIVSVVVLAAFVLLQSSTFDDGGRSEVGLSGQATALGPQIVESAKQLGHRVEIVDIAEPAQGEQQVRDNDLDALVTGPVGSLQVTVKDTLNTELRNTLNGLMRQEILTSELAAADLDPKEVLGTAAAAQVTVKQLEPRGDDQGQRLVIGLIVAFLLYMALMIYGQMVAQGVVEEKSSRVVELLLATVRPWQLLAGKVLGLGLVGLIQFAIIGVVGVVAGLATGALTISGAAVGGMLAGLLWYLLGFFFYATIFAALGSLVSRQEDTQSVLTPVTMVIVIGFVFAINLLISNSDGALTTVMALLPPFSPILMPGLTALGLAPIWMQALAILLSLGGIALVAWLGGRIYRNAVLRTGSRVKLREAVSS</sequence>
<reference evidence="7 8" key="1">
    <citation type="submission" date="2020-01" db="EMBL/GenBank/DDBJ databases">
        <title>Kibdelosporangium persica a novel Actinomycetes from a hot desert in Iran.</title>
        <authorList>
            <person name="Safaei N."/>
            <person name="Zaburannyi N."/>
            <person name="Mueller R."/>
            <person name="Wink J."/>
        </authorList>
    </citation>
    <scope>NUCLEOTIDE SEQUENCE [LARGE SCALE GENOMIC DNA]</scope>
    <source>
        <strain evidence="7 8">4NS15</strain>
    </source>
</reference>
<organism evidence="7 8">
    <name type="scientific">Kibdelosporangium persicum</name>
    <dbReference type="NCBI Taxonomy" id="2698649"/>
    <lineage>
        <taxon>Bacteria</taxon>
        <taxon>Bacillati</taxon>
        <taxon>Actinomycetota</taxon>
        <taxon>Actinomycetes</taxon>
        <taxon>Pseudonocardiales</taxon>
        <taxon>Pseudonocardiaceae</taxon>
        <taxon>Kibdelosporangium</taxon>
    </lineage>
</organism>
<evidence type="ECO:0000256" key="2">
    <source>
        <dbReference type="ARBA" id="ARBA00022692"/>
    </source>
</evidence>
<evidence type="ECO:0000256" key="5">
    <source>
        <dbReference type="SAM" id="Phobius"/>
    </source>
</evidence>
<evidence type="ECO:0000259" key="6">
    <source>
        <dbReference type="Pfam" id="PF12698"/>
    </source>
</evidence>
<comment type="caution">
    <text evidence="7">The sequence shown here is derived from an EMBL/GenBank/DDBJ whole genome shotgun (WGS) entry which is preliminary data.</text>
</comment>
<dbReference type="EMBL" id="JAAATY010000031">
    <property type="protein sequence ID" value="NRN69786.1"/>
    <property type="molecule type" value="Genomic_DNA"/>
</dbReference>
<keyword evidence="2 5" id="KW-0812">Transmembrane</keyword>
<evidence type="ECO:0000313" key="7">
    <source>
        <dbReference type="EMBL" id="NRN69786.1"/>
    </source>
</evidence>
<evidence type="ECO:0000256" key="3">
    <source>
        <dbReference type="ARBA" id="ARBA00022989"/>
    </source>
</evidence>